<accession>A0ABY4SBT5</accession>
<dbReference type="EMBL" id="CP097636">
    <property type="protein sequence ID" value="URI10807.1"/>
    <property type="molecule type" value="Genomic_DNA"/>
</dbReference>
<gene>
    <name evidence="1" type="ORF">MW290_17650</name>
</gene>
<dbReference type="Proteomes" id="UP001056201">
    <property type="component" value="Chromosome 2"/>
</dbReference>
<keyword evidence="2" id="KW-1185">Reference proteome</keyword>
<sequence length="104" mass="11027">MASVNSVIIIGNLGRVSRSSLDESGQTAFDSCLAALAGFCSVFDDLNANAFAEAARRLQEASRLLRKLAGRLPMVKARAAFVTTAAQRNGAFFHAAKVDARNLP</sequence>
<reference evidence="1" key="1">
    <citation type="submission" date="2022-05" db="EMBL/GenBank/DDBJ databases">
        <title>An RpoN-dependent PEP-CTERM gene is involved in floc formation of an Aquincola tertiaricarbonis strain.</title>
        <authorList>
            <person name="Qiu D."/>
            <person name="Xia M."/>
        </authorList>
    </citation>
    <scope>NUCLEOTIDE SEQUENCE</scope>
    <source>
        <strain evidence="1">RN12</strain>
    </source>
</reference>
<evidence type="ECO:0000313" key="1">
    <source>
        <dbReference type="EMBL" id="URI10807.1"/>
    </source>
</evidence>
<name>A0ABY4SBT5_AQUTE</name>
<protein>
    <submittedName>
        <fullName evidence="1">Uncharacterized protein</fullName>
    </submittedName>
</protein>
<dbReference type="RefSeq" id="WP_250199010.1">
    <property type="nucleotide sequence ID" value="NZ_CP097636.1"/>
</dbReference>
<proteinExistence type="predicted"/>
<evidence type="ECO:0000313" key="2">
    <source>
        <dbReference type="Proteomes" id="UP001056201"/>
    </source>
</evidence>
<organism evidence="1 2">
    <name type="scientific">Aquincola tertiaricarbonis</name>
    <dbReference type="NCBI Taxonomy" id="391953"/>
    <lineage>
        <taxon>Bacteria</taxon>
        <taxon>Pseudomonadati</taxon>
        <taxon>Pseudomonadota</taxon>
        <taxon>Betaproteobacteria</taxon>
        <taxon>Burkholderiales</taxon>
        <taxon>Sphaerotilaceae</taxon>
        <taxon>Aquincola</taxon>
    </lineage>
</organism>